<accession>A0A9W9D883</accession>
<feature type="compositionally biased region" description="Polar residues" evidence="1">
    <location>
        <begin position="552"/>
        <end position="564"/>
    </location>
</feature>
<feature type="compositionally biased region" description="Basic and acidic residues" evidence="1">
    <location>
        <begin position="641"/>
        <end position="651"/>
    </location>
</feature>
<feature type="compositionally biased region" description="Low complexity" evidence="1">
    <location>
        <begin position="495"/>
        <end position="513"/>
    </location>
</feature>
<feature type="region of interest" description="Disordered" evidence="1">
    <location>
        <begin position="393"/>
        <end position="440"/>
    </location>
</feature>
<feature type="compositionally biased region" description="Low complexity" evidence="1">
    <location>
        <begin position="669"/>
        <end position="700"/>
    </location>
</feature>
<keyword evidence="3" id="KW-1185">Reference proteome</keyword>
<sequence>MRYALIFAGVAAAYDAYGYEAYPESKASSSTPAVKYSTSSTPAVKYPTSVPAYGGYGEEYKTSSAPAPSKSSSSSKLGYTTIYPGYGKEPVTVTSQYQPYPTCSAAGSDGKSCNKWDEDKYVSTVVNDYNSKKVTVTCIDKPITVYQTKTTITHYPTASSGKAAPTGSYGSYDAKKNATQPWYEMNEKVHEIKYKDLGEHGLPGYGGSGLCKSCNEEQPYHVKEYKDGKWSEYETTAYYKAPTAETKTYDAPGIYTEPAKDVTVTYTMTKPSEATTTAKAGVPVTYGGYTTEFKSTGVQTCAYGAYETGKDKSGKDVTSTVVKTVTVTVSTTGKYEVAKPTTTVYAHDTEVHYPTVSVYQPGVYHKDAQTVTITKSGDSASCEYKQTKTYSTPAASKTPTYGGEYPHGGKSSSKPSVETKTESKPYYPASTPAYSSSAPVYESKTSSVHYPEYPASFASSSVPVYESKTSSIHYPEYPASSSTPVYSASTPVYSQKSSSTPCSSSSKPSVETKTSSKEYPHSTPVYSTSAPAHESKTYPASSSTPVYGASTPVYSASTPVYSQKSSSTPCSSSVHSSSTPVYSTSTPAHETKTYPVSTPIYSASTPVYSHKSSSTPCSSSVHATSTPVYGEYKPSSSKPSVETKTKSEDYPHSTPVYPATSTVPHYESKSTPCPSSTSPAGYKSSAYPEYPAASSSAPAYDTKPTPSATPAHYDDSNKFSYAPSPSKTSAAYPNPSADYPEDKGSYETGKGYGYAKRAGVVQRRQAAVAKRSNREVVV</sequence>
<name>A0A9W9D883_9PLEO</name>
<gene>
    <name evidence="2" type="ORF">N0V91_005539</name>
</gene>
<feature type="region of interest" description="Disordered" evidence="1">
    <location>
        <begin position="495"/>
        <end position="596"/>
    </location>
</feature>
<feature type="compositionally biased region" description="Low complexity" evidence="1">
    <location>
        <begin position="425"/>
        <end position="440"/>
    </location>
</feature>
<comment type="caution">
    <text evidence="2">The sequence shown here is derived from an EMBL/GenBank/DDBJ whole genome shotgun (WGS) entry which is preliminary data.</text>
</comment>
<dbReference type="OrthoDB" id="4158477at2759"/>
<protein>
    <submittedName>
        <fullName evidence="2">Uncharacterized protein</fullName>
    </submittedName>
</protein>
<dbReference type="EMBL" id="JAPEVA010000038">
    <property type="protein sequence ID" value="KAJ4404995.1"/>
    <property type="molecule type" value="Genomic_DNA"/>
</dbReference>
<feature type="compositionally biased region" description="Low complexity" evidence="1">
    <location>
        <begin position="610"/>
        <end position="625"/>
    </location>
</feature>
<evidence type="ECO:0000313" key="2">
    <source>
        <dbReference type="EMBL" id="KAJ4404995.1"/>
    </source>
</evidence>
<reference evidence="2" key="1">
    <citation type="submission" date="2022-10" db="EMBL/GenBank/DDBJ databases">
        <title>Tapping the CABI collections for fungal endophytes: first genome assemblies for Collariella, Neodidymelliopsis, Ascochyta clinopodiicola, Didymella pomorum, Didymosphaeria variabile, Neocosmospora piperis and Neocucurbitaria cava.</title>
        <authorList>
            <person name="Hill R."/>
        </authorList>
    </citation>
    <scope>NUCLEOTIDE SEQUENCE</scope>
    <source>
        <strain evidence="2">IMI 355091</strain>
    </source>
</reference>
<feature type="region of interest" description="Disordered" evidence="1">
    <location>
        <begin position="610"/>
        <end position="756"/>
    </location>
</feature>
<evidence type="ECO:0000256" key="1">
    <source>
        <dbReference type="SAM" id="MobiDB-lite"/>
    </source>
</evidence>
<dbReference type="AlphaFoldDB" id="A0A9W9D883"/>
<feature type="compositionally biased region" description="Low complexity" evidence="1">
    <location>
        <begin position="565"/>
        <end position="587"/>
    </location>
</feature>
<evidence type="ECO:0000313" key="3">
    <source>
        <dbReference type="Proteomes" id="UP001140510"/>
    </source>
</evidence>
<organism evidence="2 3">
    <name type="scientific">Didymella pomorum</name>
    <dbReference type="NCBI Taxonomy" id="749634"/>
    <lineage>
        <taxon>Eukaryota</taxon>
        <taxon>Fungi</taxon>
        <taxon>Dikarya</taxon>
        <taxon>Ascomycota</taxon>
        <taxon>Pezizomycotina</taxon>
        <taxon>Dothideomycetes</taxon>
        <taxon>Pleosporomycetidae</taxon>
        <taxon>Pleosporales</taxon>
        <taxon>Pleosporineae</taxon>
        <taxon>Didymellaceae</taxon>
        <taxon>Didymella</taxon>
    </lineage>
</organism>
<dbReference type="Proteomes" id="UP001140510">
    <property type="component" value="Unassembled WGS sequence"/>
</dbReference>
<proteinExistence type="predicted"/>